<gene>
    <name evidence="2" type="ORF">HZY85_06965</name>
</gene>
<evidence type="ECO:0000313" key="2">
    <source>
        <dbReference type="EMBL" id="NYS47908.1"/>
    </source>
</evidence>
<accession>A0ABX2T2R0</accession>
<dbReference type="EMBL" id="JACBYF010000017">
    <property type="protein sequence ID" value="NYS47908.1"/>
    <property type="molecule type" value="Genomic_DNA"/>
</dbReference>
<sequence length="200" mass="22961">MKVSKLLLAGTLSLGVLLTETTYFNNNTVLAINDEEYIKELEKAKQELNSNKNEILELYKIDINEVIKDPSILGKGAGGFVNTGRYFFDLSSKYDKQLIKLTGKSEEELQNDKVFNNYRGKLNKVIYDFSDSIKKEVENNLKVKFNEEKGQYEKISISNKTDDSKKNIYKENSIIENSKYEDKSLKQNSKKSISNVKKQS</sequence>
<name>A0ABX2T2R0_9BACL</name>
<reference evidence="2 3" key="1">
    <citation type="submission" date="2020-07" db="EMBL/GenBank/DDBJ databases">
        <title>MOT database genomes.</title>
        <authorList>
            <person name="Joseph S."/>
            <person name="Aduse-Opoku J."/>
            <person name="Hashim A."/>
            <person name="Wade W."/>
            <person name="Curtis M."/>
        </authorList>
    </citation>
    <scope>NUCLEOTIDE SEQUENCE [LARGE SCALE GENOMIC DNA]</scope>
    <source>
        <strain evidence="2 3">CIP 106318</strain>
    </source>
</reference>
<evidence type="ECO:0000256" key="1">
    <source>
        <dbReference type="SAM" id="Coils"/>
    </source>
</evidence>
<proteinExistence type="predicted"/>
<keyword evidence="1" id="KW-0175">Coiled coil</keyword>
<dbReference type="RefSeq" id="WP_179941692.1">
    <property type="nucleotide sequence ID" value="NZ_JACBYF010000017.1"/>
</dbReference>
<comment type="caution">
    <text evidence="2">The sequence shown here is derived from an EMBL/GenBank/DDBJ whole genome shotgun (WGS) entry which is preliminary data.</text>
</comment>
<keyword evidence="3" id="KW-1185">Reference proteome</keyword>
<protein>
    <submittedName>
        <fullName evidence="2">Uncharacterized protein</fullName>
    </submittedName>
</protein>
<dbReference type="Proteomes" id="UP000531840">
    <property type="component" value="Unassembled WGS sequence"/>
</dbReference>
<organism evidence="2 3">
    <name type="scientific">Gemelliphila palaticanis</name>
    <dbReference type="NCBI Taxonomy" id="81950"/>
    <lineage>
        <taxon>Bacteria</taxon>
        <taxon>Bacillati</taxon>
        <taxon>Bacillota</taxon>
        <taxon>Bacilli</taxon>
        <taxon>Bacillales</taxon>
        <taxon>Gemellaceae</taxon>
        <taxon>Gemelliphila</taxon>
    </lineage>
</organism>
<feature type="coiled-coil region" evidence="1">
    <location>
        <begin position="31"/>
        <end position="61"/>
    </location>
</feature>
<evidence type="ECO:0000313" key="3">
    <source>
        <dbReference type="Proteomes" id="UP000531840"/>
    </source>
</evidence>